<proteinExistence type="predicted"/>
<feature type="non-terminal residue" evidence="1">
    <location>
        <position position="80"/>
    </location>
</feature>
<dbReference type="AlphaFoldDB" id="A0A1Y3B4I0"/>
<comment type="caution">
    <text evidence="1">The sequence shown here is derived from an EMBL/GenBank/DDBJ whole genome shotgun (WGS) entry which is preliminary data.</text>
</comment>
<evidence type="ECO:0000313" key="2">
    <source>
        <dbReference type="Proteomes" id="UP000194236"/>
    </source>
</evidence>
<accession>A0A1Y3B4I0</accession>
<keyword evidence="2" id="KW-1185">Reference proteome</keyword>
<reference evidence="1 2" key="1">
    <citation type="submission" date="2017-03" db="EMBL/GenBank/DDBJ databases">
        <title>Genome Survey of Euroglyphus maynei.</title>
        <authorList>
            <person name="Arlian L.G."/>
            <person name="Morgan M.S."/>
            <person name="Rider S.D."/>
        </authorList>
    </citation>
    <scope>NUCLEOTIDE SEQUENCE [LARGE SCALE GENOMIC DNA]</scope>
    <source>
        <strain evidence="1">Arlian Lab</strain>
        <tissue evidence="1">Whole body</tissue>
    </source>
</reference>
<sequence length="80" mass="9324">MSIKVASKNEPETKPKEIIEEEPKMTEFIEVSEVVETIEEIEEMAKDEKKPDEHLVLDEKVKQKKITKKIKKTDEPQDVS</sequence>
<name>A0A1Y3B4I0_EURMA</name>
<organism evidence="1 2">
    <name type="scientific">Euroglyphus maynei</name>
    <name type="common">Mayne's house dust mite</name>
    <dbReference type="NCBI Taxonomy" id="6958"/>
    <lineage>
        <taxon>Eukaryota</taxon>
        <taxon>Metazoa</taxon>
        <taxon>Ecdysozoa</taxon>
        <taxon>Arthropoda</taxon>
        <taxon>Chelicerata</taxon>
        <taxon>Arachnida</taxon>
        <taxon>Acari</taxon>
        <taxon>Acariformes</taxon>
        <taxon>Sarcoptiformes</taxon>
        <taxon>Astigmata</taxon>
        <taxon>Psoroptidia</taxon>
        <taxon>Analgoidea</taxon>
        <taxon>Pyroglyphidae</taxon>
        <taxon>Pyroglyphinae</taxon>
        <taxon>Euroglyphus</taxon>
    </lineage>
</organism>
<dbReference type="Proteomes" id="UP000194236">
    <property type="component" value="Unassembled WGS sequence"/>
</dbReference>
<gene>
    <name evidence="1" type="ORF">BLA29_014920</name>
</gene>
<evidence type="ECO:0000313" key="1">
    <source>
        <dbReference type="EMBL" id="OTF75742.1"/>
    </source>
</evidence>
<protein>
    <submittedName>
        <fullName evidence="1">Uncharacterized protein</fullName>
    </submittedName>
</protein>
<dbReference type="EMBL" id="MUJZ01040579">
    <property type="protein sequence ID" value="OTF75742.1"/>
    <property type="molecule type" value="Genomic_DNA"/>
</dbReference>